<keyword evidence="5" id="KW-0408">Iron</keyword>
<keyword evidence="9" id="KW-1185">Reference proteome</keyword>
<dbReference type="GO" id="GO:0046872">
    <property type="term" value="F:metal ion binding"/>
    <property type="evidence" value="ECO:0007669"/>
    <property type="project" value="UniProtKB-KW"/>
</dbReference>
<dbReference type="CDD" id="cd01335">
    <property type="entry name" value="Radical_SAM"/>
    <property type="match status" value="1"/>
</dbReference>
<dbReference type="GO" id="GO:0051539">
    <property type="term" value="F:4 iron, 4 sulfur cluster binding"/>
    <property type="evidence" value="ECO:0007669"/>
    <property type="project" value="UniProtKB-KW"/>
</dbReference>
<name>B2A8C3_NATTJ</name>
<evidence type="ECO:0000313" key="9">
    <source>
        <dbReference type="Proteomes" id="UP000001683"/>
    </source>
</evidence>
<reference evidence="8 9" key="1">
    <citation type="submission" date="2008-04" db="EMBL/GenBank/DDBJ databases">
        <title>Complete sequence of chromosome of Natranaerobius thermophilus JW/NM-WN-LF.</title>
        <authorList>
            <consortium name="US DOE Joint Genome Institute"/>
            <person name="Copeland A."/>
            <person name="Lucas S."/>
            <person name="Lapidus A."/>
            <person name="Glavina del Rio T."/>
            <person name="Dalin E."/>
            <person name="Tice H."/>
            <person name="Bruce D."/>
            <person name="Goodwin L."/>
            <person name="Pitluck S."/>
            <person name="Chertkov O."/>
            <person name="Brettin T."/>
            <person name="Detter J.C."/>
            <person name="Han C."/>
            <person name="Kuske C.R."/>
            <person name="Schmutz J."/>
            <person name="Larimer F."/>
            <person name="Land M."/>
            <person name="Hauser L."/>
            <person name="Kyrpides N."/>
            <person name="Lykidis A."/>
            <person name="Mesbah N.M."/>
            <person name="Wiegel J."/>
        </authorList>
    </citation>
    <scope>NUCLEOTIDE SEQUENCE [LARGE SCALE GENOMIC DNA]</scope>
    <source>
        <strain evidence="9">ATCC BAA-1301 / DSM 18059 / JW/NM-WN-LF</strain>
    </source>
</reference>
<dbReference type="NCBIfam" id="TIGR04337">
    <property type="entry name" value="AmmeMemoSam_rS"/>
    <property type="match status" value="1"/>
</dbReference>
<dbReference type="InterPro" id="IPR058240">
    <property type="entry name" value="rSAM_sf"/>
</dbReference>
<dbReference type="KEGG" id="nth:Nther_0904"/>
<dbReference type="GO" id="GO:0003824">
    <property type="term" value="F:catalytic activity"/>
    <property type="evidence" value="ECO:0007669"/>
    <property type="project" value="InterPro"/>
</dbReference>
<sequence>MHMERRKFLSKTGKILGLSSTLSALLLQGCDMFPWSEDTDPLKGDGTDTGLDITNDIKDLKEAMFYKSLNENRVKCQVCFRECVIKPSERGFCRNRENKEGKLYNIVYGRPSAVQIDPVEKEPQHHFMPGSYIFCVGTAGCNYRCKYCHNYQLSQQSIDDLRYEKLLPEDLVEQALEQNVAAISFTYNEPTSLYEYMYDTAKLAQEHEIGVMFHSNGSMSTEPLKKLLKYVDSTTIDLKGFEDNFYQDISQAELSPVLDTLKTIVDAGVWLEIVNLMVTDLNDDPEVVKDMCTWIKEELGEDIPLHFTRFTPSYKMTDTSPTPVERLEKAREIAIDCGLRFVTIGNVPGHQYNSTYCPECHQSLIKRDHFSVHEINLEDGKCENCGLDIPGVWSI</sequence>
<evidence type="ECO:0000256" key="5">
    <source>
        <dbReference type="ARBA" id="ARBA00023004"/>
    </source>
</evidence>
<dbReference type="STRING" id="457570.Nther_0904"/>
<dbReference type="PANTHER" id="PTHR30352:SF5">
    <property type="entry name" value="PYRUVATE FORMATE-LYASE 1-ACTIVATING ENZYME"/>
    <property type="match status" value="1"/>
</dbReference>
<evidence type="ECO:0000256" key="6">
    <source>
        <dbReference type="ARBA" id="ARBA00023014"/>
    </source>
</evidence>
<comment type="cofactor">
    <cofactor evidence="1">
        <name>[4Fe-4S] cluster</name>
        <dbReference type="ChEBI" id="CHEBI:49883"/>
    </cofactor>
</comment>
<gene>
    <name evidence="8" type="ordered locus">Nther_0904</name>
</gene>
<keyword evidence="3" id="KW-0949">S-adenosyl-L-methionine</keyword>
<proteinExistence type="predicted"/>
<keyword evidence="2" id="KW-0004">4Fe-4S</keyword>
<dbReference type="SFLD" id="SFLDG01101">
    <property type="entry name" value="Uncharacterised_Radical_SAM_Su"/>
    <property type="match status" value="1"/>
</dbReference>
<evidence type="ECO:0000256" key="1">
    <source>
        <dbReference type="ARBA" id="ARBA00001966"/>
    </source>
</evidence>
<dbReference type="Proteomes" id="UP000001683">
    <property type="component" value="Chromosome"/>
</dbReference>
<reference evidence="8 9" key="2">
    <citation type="journal article" date="2011" name="J. Bacteriol.">
        <title>Complete genome sequence of the anaerobic, halophilic alkalithermophile Natranaerobius thermophilus JW/NM-WN-LF.</title>
        <authorList>
            <person name="Zhao B."/>
            <person name="Mesbah N.M."/>
            <person name="Dalin E."/>
            <person name="Goodwin L."/>
            <person name="Nolan M."/>
            <person name="Pitluck S."/>
            <person name="Chertkov O."/>
            <person name="Brettin T.S."/>
            <person name="Han J."/>
            <person name="Larimer F.W."/>
            <person name="Land M.L."/>
            <person name="Hauser L."/>
            <person name="Kyrpides N."/>
            <person name="Wiegel J."/>
        </authorList>
    </citation>
    <scope>NUCLEOTIDE SEQUENCE [LARGE SCALE GENOMIC DNA]</scope>
    <source>
        <strain evidence="9">ATCC BAA-1301 / DSM 18059 / JW/NM-WN-LF</strain>
    </source>
</reference>
<dbReference type="InParanoid" id="B2A8C3"/>
<dbReference type="InterPro" id="IPR027596">
    <property type="entry name" value="AmmeMemoSam_rS"/>
</dbReference>
<protein>
    <submittedName>
        <fullName evidence="8">Radical SAM domain protein</fullName>
    </submittedName>
</protein>
<dbReference type="InterPro" id="IPR034457">
    <property type="entry name" value="Organic_radical-activating"/>
</dbReference>
<dbReference type="InterPro" id="IPR013785">
    <property type="entry name" value="Aldolase_TIM"/>
</dbReference>
<evidence type="ECO:0000313" key="8">
    <source>
        <dbReference type="EMBL" id="ACB84489.1"/>
    </source>
</evidence>
<dbReference type="SFLD" id="SFLDS00029">
    <property type="entry name" value="Radical_SAM"/>
    <property type="match status" value="1"/>
</dbReference>
<dbReference type="SUPFAM" id="SSF102114">
    <property type="entry name" value="Radical SAM enzymes"/>
    <property type="match status" value="1"/>
</dbReference>
<evidence type="ECO:0000256" key="3">
    <source>
        <dbReference type="ARBA" id="ARBA00022691"/>
    </source>
</evidence>
<keyword evidence="6" id="KW-0411">Iron-sulfur</keyword>
<dbReference type="EMBL" id="CP001034">
    <property type="protein sequence ID" value="ACB84489.1"/>
    <property type="molecule type" value="Genomic_DNA"/>
</dbReference>
<dbReference type="PROSITE" id="PS51257">
    <property type="entry name" value="PROKAR_LIPOPROTEIN"/>
    <property type="match status" value="1"/>
</dbReference>
<keyword evidence="4" id="KW-0479">Metal-binding</keyword>
<dbReference type="Gene3D" id="3.20.20.70">
    <property type="entry name" value="Aldolase class I"/>
    <property type="match status" value="1"/>
</dbReference>
<accession>B2A8C3</accession>
<dbReference type="AlphaFoldDB" id="B2A8C3"/>
<dbReference type="Pfam" id="PF04055">
    <property type="entry name" value="Radical_SAM"/>
    <property type="match status" value="1"/>
</dbReference>
<organism evidence="8 9">
    <name type="scientific">Natranaerobius thermophilus (strain ATCC BAA-1301 / DSM 18059 / JW/NM-WN-LF)</name>
    <dbReference type="NCBI Taxonomy" id="457570"/>
    <lineage>
        <taxon>Bacteria</taxon>
        <taxon>Bacillati</taxon>
        <taxon>Bacillota</taxon>
        <taxon>Clostridia</taxon>
        <taxon>Natranaerobiales</taxon>
        <taxon>Natranaerobiaceae</taxon>
        <taxon>Natranaerobius</taxon>
    </lineage>
</organism>
<dbReference type="HOGENOM" id="CLU_044176_1_0_9"/>
<evidence type="ECO:0000259" key="7">
    <source>
        <dbReference type="PROSITE" id="PS51918"/>
    </source>
</evidence>
<dbReference type="InterPro" id="IPR007197">
    <property type="entry name" value="rSAM"/>
</dbReference>
<evidence type="ECO:0000256" key="2">
    <source>
        <dbReference type="ARBA" id="ARBA00022485"/>
    </source>
</evidence>
<dbReference type="eggNOG" id="COG1180">
    <property type="taxonomic scope" value="Bacteria"/>
</dbReference>
<feature type="domain" description="Radical SAM core" evidence="7">
    <location>
        <begin position="127"/>
        <end position="340"/>
    </location>
</feature>
<dbReference type="PANTHER" id="PTHR30352">
    <property type="entry name" value="PYRUVATE FORMATE-LYASE-ACTIVATING ENZYME"/>
    <property type="match status" value="1"/>
</dbReference>
<dbReference type="PROSITE" id="PS51918">
    <property type="entry name" value="RADICAL_SAM"/>
    <property type="match status" value="1"/>
</dbReference>
<evidence type="ECO:0000256" key="4">
    <source>
        <dbReference type="ARBA" id="ARBA00022723"/>
    </source>
</evidence>